<protein>
    <submittedName>
        <fullName evidence="1">Uncharacterized protein</fullName>
    </submittedName>
</protein>
<name>A0AAW0GBR0_9APHY</name>
<accession>A0AAW0GBR0</accession>
<sequence length="124" mass="14230">MGFCGLGYYSARDQRKARARFTVSDSIEQFLGLISSGAAQMANIYCEIISPTPYQAPLGDLSRHYDFKLFRRCKNCDLFLLKILSVYCRKVILNDENPRIRPAIVINSLQFANDRYEHIQCISP</sequence>
<comment type="caution">
    <text evidence="1">The sequence shown here is derived from an EMBL/GenBank/DDBJ whole genome shotgun (WGS) entry which is preliminary data.</text>
</comment>
<keyword evidence="2" id="KW-1185">Reference proteome</keyword>
<organism evidence="1 2">
    <name type="scientific">Cerrena zonata</name>
    <dbReference type="NCBI Taxonomy" id="2478898"/>
    <lineage>
        <taxon>Eukaryota</taxon>
        <taxon>Fungi</taxon>
        <taxon>Dikarya</taxon>
        <taxon>Basidiomycota</taxon>
        <taxon>Agaricomycotina</taxon>
        <taxon>Agaricomycetes</taxon>
        <taxon>Polyporales</taxon>
        <taxon>Cerrenaceae</taxon>
        <taxon>Cerrena</taxon>
    </lineage>
</organism>
<dbReference type="Proteomes" id="UP001385951">
    <property type="component" value="Unassembled WGS sequence"/>
</dbReference>
<proteinExistence type="predicted"/>
<evidence type="ECO:0000313" key="1">
    <source>
        <dbReference type="EMBL" id="KAK7688759.1"/>
    </source>
</evidence>
<dbReference type="EMBL" id="JASBNA010000010">
    <property type="protein sequence ID" value="KAK7688759.1"/>
    <property type="molecule type" value="Genomic_DNA"/>
</dbReference>
<reference evidence="1 2" key="1">
    <citation type="submission" date="2022-09" db="EMBL/GenBank/DDBJ databases">
        <authorList>
            <person name="Palmer J.M."/>
        </authorList>
    </citation>
    <scope>NUCLEOTIDE SEQUENCE [LARGE SCALE GENOMIC DNA]</scope>
    <source>
        <strain evidence="1 2">DSM 7382</strain>
    </source>
</reference>
<evidence type="ECO:0000313" key="2">
    <source>
        <dbReference type="Proteomes" id="UP001385951"/>
    </source>
</evidence>
<gene>
    <name evidence="1" type="ORF">QCA50_008298</name>
</gene>
<dbReference type="AlphaFoldDB" id="A0AAW0GBR0"/>